<dbReference type="EMBL" id="CYTK01000001">
    <property type="protein sequence ID" value="CUI51463.1"/>
    <property type="molecule type" value="Genomic_DNA"/>
</dbReference>
<dbReference type="GO" id="GO:0000287">
    <property type="term" value="F:magnesium ion binding"/>
    <property type="evidence" value="ECO:0007669"/>
    <property type="project" value="InterPro"/>
</dbReference>
<proteinExistence type="predicted"/>
<dbReference type="SUPFAM" id="SSF56214">
    <property type="entry name" value="4'-phosphopantetheinyl transferase"/>
    <property type="match status" value="1"/>
</dbReference>
<evidence type="ECO:0000259" key="2">
    <source>
        <dbReference type="Pfam" id="PF01648"/>
    </source>
</evidence>
<keyword evidence="1" id="KW-0808">Transferase</keyword>
<reference evidence="3 4" key="1">
    <citation type="submission" date="2015-09" db="EMBL/GenBank/DDBJ databases">
        <authorList>
            <consortium name="Pathogen Informatics"/>
        </authorList>
    </citation>
    <scope>NUCLEOTIDE SEQUENCE [LARGE SCALE GENOMIC DNA]</scope>
    <source>
        <strain evidence="3 4">2789STDY5608625</strain>
    </source>
</reference>
<evidence type="ECO:0000256" key="1">
    <source>
        <dbReference type="ARBA" id="ARBA00022679"/>
    </source>
</evidence>
<accession>A0AAD2IW02</accession>
<evidence type="ECO:0000313" key="3">
    <source>
        <dbReference type="EMBL" id="CUI51463.1"/>
    </source>
</evidence>
<protein>
    <recommendedName>
        <fullName evidence="2">4'-phosphopantetheinyl transferase domain-containing protein</fullName>
    </recommendedName>
</protein>
<sequence length="188" mass="20182">MTGPRRLTGEGAPVELWLLHLPASRHRQREAVRNWLATELAWRDPQAAPGWTETPKGPQMPAGARWNSSFSYYGPYILCGLSRLGLPGVDLTGAQAWAGDADVIRLYCGPQAAAELAASPPAARADAFARAWSALEARLKACRRGLEEYSPERERHLAAARITCQLRHQGLWAAAALCGGASGASQGA</sequence>
<comment type="caution">
    <text evidence="3">The sequence shown here is derived from an EMBL/GenBank/DDBJ whole genome shotgun (WGS) entry which is preliminary data.</text>
</comment>
<evidence type="ECO:0000313" key="4">
    <source>
        <dbReference type="Proteomes" id="UP000044098"/>
    </source>
</evidence>
<dbReference type="InterPro" id="IPR008278">
    <property type="entry name" value="4-PPantetheinyl_Trfase_dom"/>
</dbReference>
<feature type="domain" description="4'-phosphopantetheinyl transferase" evidence="2">
    <location>
        <begin position="88"/>
        <end position="150"/>
    </location>
</feature>
<dbReference type="AlphaFoldDB" id="A0AAD2IW02"/>
<dbReference type="RefSeq" id="WP_054451058.1">
    <property type="nucleotide sequence ID" value="NZ_CYTK01000001.1"/>
</dbReference>
<organism evidence="3 4">
    <name type="scientific">Achromobacter aegrifaciens</name>
    <dbReference type="NCBI Taxonomy" id="1287736"/>
    <lineage>
        <taxon>Bacteria</taxon>
        <taxon>Pseudomonadati</taxon>
        <taxon>Pseudomonadota</taxon>
        <taxon>Betaproteobacteria</taxon>
        <taxon>Burkholderiales</taxon>
        <taxon>Alcaligenaceae</taxon>
        <taxon>Achromobacter</taxon>
    </lineage>
</organism>
<dbReference type="InterPro" id="IPR037143">
    <property type="entry name" value="4-PPantetheinyl_Trfase_dom_sf"/>
</dbReference>
<dbReference type="Proteomes" id="UP000044098">
    <property type="component" value="Unassembled WGS sequence"/>
</dbReference>
<dbReference type="Gene3D" id="3.90.470.20">
    <property type="entry name" value="4'-phosphopantetheinyl transferase domain"/>
    <property type="match status" value="1"/>
</dbReference>
<gene>
    <name evidence="3" type="ORF">ERS370000_00740</name>
</gene>
<name>A0AAD2IW02_ACHAE</name>
<dbReference type="Pfam" id="PF01648">
    <property type="entry name" value="ACPS"/>
    <property type="match status" value="1"/>
</dbReference>
<dbReference type="GO" id="GO:0008897">
    <property type="term" value="F:holo-[acyl-carrier-protein] synthase activity"/>
    <property type="evidence" value="ECO:0007669"/>
    <property type="project" value="InterPro"/>
</dbReference>